<keyword evidence="1" id="KW-0347">Helicase</keyword>
<comment type="cofactor">
    <cofactor evidence="1">
        <name>Mg(2+)</name>
        <dbReference type="ChEBI" id="CHEBI:18420"/>
    </cofactor>
</comment>
<dbReference type="Proteomes" id="UP000789390">
    <property type="component" value="Unassembled WGS sequence"/>
</dbReference>
<dbReference type="GO" id="GO:0016787">
    <property type="term" value="F:hydrolase activity"/>
    <property type="evidence" value="ECO:0007669"/>
    <property type="project" value="UniProtKB-KW"/>
</dbReference>
<dbReference type="GO" id="GO:0043139">
    <property type="term" value="F:5'-3' DNA helicase activity"/>
    <property type="evidence" value="ECO:0007669"/>
    <property type="project" value="UniProtKB-EC"/>
</dbReference>
<evidence type="ECO:0000313" key="4">
    <source>
        <dbReference type="Proteomes" id="UP000789390"/>
    </source>
</evidence>
<dbReference type="EMBL" id="CAKKLH010000112">
    <property type="protein sequence ID" value="CAH0103563.1"/>
    <property type="molecule type" value="Genomic_DNA"/>
</dbReference>
<dbReference type="EC" id="5.6.2.3" evidence="1"/>
<dbReference type="InterPro" id="IPR027417">
    <property type="entry name" value="P-loop_NTPase"/>
</dbReference>
<dbReference type="GO" id="GO:0000723">
    <property type="term" value="P:telomere maintenance"/>
    <property type="evidence" value="ECO:0007669"/>
    <property type="project" value="InterPro"/>
</dbReference>
<organism evidence="3 4">
    <name type="scientific">Daphnia galeata</name>
    <dbReference type="NCBI Taxonomy" id="27404"/>
    <lineage>
        <taxon>Eukaryota</taxon>
        <taxon>Metazoa</taxon>
        <taxon>Ecdysozoa</taxon>
        <taxon>Arthropoda</taxon>
        <taxon>Crustacea</taxon>
        <taxon>Branchiopoda</taxon>
        <taxon>Diplostraca</taxon>
        <taxon>Cladocera</taxon>
        <taxon>Anomopoda</taxon>
        <taxon>Daphniidae</taxon>
        <taxon>Daphnia</taxon>
    </lineage>
</organism>
<dbReference type="SUPFAM" id="SSF52540">
    <property type="entry name" value="P-loop containing nucleoside triphosphate hydrolases"/>
    <property type="match status" value="2"/>
</dbReference>
<feature type="domain" description="DNA helicase Pif1-like DEAD-box helicase" evidence="2">
    <location>
        <begin position="23"/>
        <end position="198"/>
    </location>
</feature>
<dbReference type="GO" id="GO:0006281">
    <property type="term" value="P:DNA repair"/>
    <property type="evidence" value="ECO:0007669"/>
    <property type="project" value="UniProtKB-KW"/>
</dbReference>
<gene>
    <name evidence="3" type="ORF">DGAL_LOCUS6137</name>
</gene>
<evidence type="ECO:0000256" key="1">
    <source>
        <dbReference type="RuleBase" id="RU363044"/>
    </source>
</evidence>
<dbReference type="InterPro" id="IPR051055">
    <property type="entry name" value="PIF1_helicase"/>
</dbReference>
<comment type="caution">
    <text evidence="3">The sequence shown here is derived from an EMBL/GenBank/DDBJ whole genome shotgun (WGS) entry which is preliminary data.</text>
</comment>
<dbReference type="GO" id="GO:0006310">
    <property type="term" value="P:DNA recombination"/>
    <property type="evidence" value="ECO:0007669"/>
    <property type="project" value="UniProtKB-KW"/>
</dbReference>
<reference evidence="3" key="1">
    <citation type="submission" date="2021-11" db="EMBL/GenBank/DDBJ databases">
        <authorList>
            <person name="Schell T."/>
        </authorList>
    </citation>
    <scope>NUCLEOTIDE SEQUENCE</scope>
    <source>
        <strain evidence="3">M5</strain>
    </source>
</reference>
<sequence length="421" mass="48093">MIHMSTRIDDLLRNINPPSGQLNLFLSGSGGTGKSRIIQAFVDFARRWHSIASHVICASSGVAAILIGGCTLDTALDIDISINLTDPNNNHIGAWSEVGIVILDEFSMIKSALYFLSHNHLQKIKGSFDKPFGCVHMILCGDFYQMPPVGSFIFQTATRKENPKDDNAIESMRGRYLWKTELTDVIELTENHRQSTDRPWAESLERWRINQLNYDIAAVNSWLVDDLVERPPPQTIIAVTQNDQREAGMRYYEMRINEPATTILSESDRDRRKRGILLVQARLWQTEGHQKVRPQQQNFIREMNEKRLGFPGNLVYILGAPYMVTINTDVSKKIANLYNIILRDDAAIRIHWTKHGAQMHTVYADEILCILFHHRLEEFKATHNFDSLPLDCFPVITTKKTIRCQLGKNNKTFSVSVTQFP</sequence>
<protein>
    <recommendedName>
        <fullName evidence="1">ATP-dependent DNA helicase</fullName>
        <ecNumber evidence="1">5.6.2.3</ecNumber>
    </recommendedName>
</protein>
<keyword evidence="1" id="KW-0234">DNA repair</keyword>
<keyword evidence="1" id="KW-0227">DNA damage</keyword>
<dbReference type="AlphaFoldDB" id="A0A8J2RL46"/>
<comment type="similarity">
    <text evidence="1">Belongs to the helicase family.</text>
</comment>
<dbReference type="GO" id="GO:0005524">
    <property type="term" value="F:ATP binding"/>
    <property type="evidence" value="ECO:0007669"/>
    <property type="project" value="UniProtKB-KW"/>
</dbReference>
<dbReference type="OrthoDB" id="416437at2759"/>
<dbReference type="InterPro" id="IPR010285">
    <property type="entry name" value="DNA_helicase_pif1-like_DEAD"/>
</dbReference>
<evidence type="ECO:0000313" key="3">
    <source>
        <dbReference type="EMBL" id="CAH0103563.1"/>
    </source>
</evidence>
<keyword evidence="4" id="KW-1185">Reference proteome</keyword>
<keyword evidence="1" id="KW-0233">DNA recombination</keyword>
<dbReference type="Pfam" id="PF05970">
    <property type="entry name" value="PIF1"/>
    <property type="match status" value="1"/>
</dbReference>
<comment type="catalytic activity">
    <reaction evidence="1">
        <text>ATP + H2O = ADP + phosphate + H(+)</text>
        <dbReference type="Rhea" id="RHEA:13065"/>
        <dbReference type="ChEBI" id="CHEBI:15377"/>
        <dbReference type="ChEBI" id="CHEBI:15378"/>
        <dbReference type="ChEBI" id="CHEBI:30616"/>
        <dbReference type="ChEBI" id="CHEBI:43474"/>
        <dbReference type="ChEBI" id="CHEBI:456216"/>
        <dbReference type="EC" id="5.6.2.3"/>
    </reaction>
</comment>
<dbReference type="PANTHER" id="PTHR47642">
    <property type="entry name" value="ATP-DEPENDENT DNA HELICASE"/>
    <property type="match status" value="1"/>
</dbReference>
<evidence type="ECO:0000259" key="2">
    <source>
        <dbReference type="Pfam" id="PF05970"/>
    </source>
</evidence>
<name>A0A8J2RL46_9CRUS</name>
<keyword evidence="1" id="KW-0547">Nucleotide-binding</keyword>
<proteinExistence type="inferred from homology"/>
<accession>A0A8J2RL46</accession>
<dbReference type="Gene3D" id="3.40.50.300">
    <property type="entry name" value="P-loop containing nucleotide triphosphate hydrolases"/>
    <property type="match status" value="1"/>
</dbReference>
<keyword evidence="1" id="KW-0378">Hydrolase</keyword>
<keyword evidence="1" id="KW-0067">ATP-binding</keyword>